<name>A0A1R2BYV1_9CILI</name>
<feature type="transmembrane region" description="Helical" evidence="1">
    <location>
        <begin position="30"/>
        <end position="53"/>
    </location>
</feature>
<protein>
    <submittedName>
        <fullName evidence="2">Uncharacterized protein</fullName>
    </submittedName>
</protein>
<evidence type="ECO:0000313" key="3">
    <source>
        <dbReference type="Proteomes" id="UP000187209"/>
    </source>
</evidence>
<keyword evidence="1" id="KW-0472">Membrane</keyword>
<reference evidence="2 3" key="1">
    <citation type="submission" date="2016-11" db="EMBL/GenBank/DDBJ databases">
        <title>The macronuclear genome of Stentor coeruleus: a giant cell with tiny introns.</title>
        <authorList>
            <person name="Slabodnick M."/>
            <person name="Ruby J.G."/>
            <person name="Reiff S.B."/>
            <person name="Swart E.C."/>
            <person name="Gosai S."/>
            <person name="Prabakaran S."/>
            <person name="Witkowska E."/>
            <person name="Larue G.E."/>
            <person name="Fisher S."/>
            <person name="Freeman R.M."/>
            <person name="Gunawardena J."/>
            <person name="Chu W."/>
            <person name="Stover N.A."/>
            <person name="Gregory B.D."/>
            <person name="Nowacki M."/>
            <person name="Derisi J."/>
            <person name="Roy S.W."/>
            <person name="Marshall W.F."/>
            <person name="Sood P."/>
        </authorList>
    </citation>
    <scope>NUCLEOTIDE SEQUENCE [LARGE SCALE GENOMIC DNA]</scope>
    <source>
        <strain evidence="2">WM001</strain>
    </source>
</reference>
<feature type="transmembrane region" description="Helical" evidence="1">
    <location>
        <begin position="253"/>
        <end position="276"/>
    </location>
</feature>
<feature type="transmembrane region" description="Helical" evidence="1">
    <location>
        <begin position="224"/>
        <end position="247"/>
    </location>
</feature>
<feature type="transmembrane region" description="Helical" evidence="1">
    <location>
        <begin position="297"/>
        <end position="315"/>
    </location>
</feature>
<feature type="transmembrane region" description="Helical" evidence="1">
    <location>
        <begin position="98"/>
        <end position="116"/>
    </location>
</feature>
<organism evidence="2 3">
    <name type="scientific">Stentor coeruleus</name>
    <dbReference type="NCBI Taxonomy" id="5963"/>
    <lineage>
        <taxon>Eukaryota</taxon>
        <taxon>Sar</taxon>
        <taxon>Alveolata</taxon>
        <taxon>Ciliophora</taxon>
        <taxon>Postciliodesmatophora</taxon>
        <taxon>Heterotrichea</taxon>
        <taxon>Heterotrichida</taxon>
        <taxon>Stentoridae</taxon>
        <taxon>Stentor</taxon>
    </lineage>
</organism>
<feature type="transmembrane region" description="Helical" evidence="1">
    <location>
        <begin position="122"/>
        <end position="139"/>
    </location>
</feature>
<comment type="caution">
    <text evidence="2">The sequence shown here is derived from an EMBL/GenBank/DDBJ whole genome shotgun (WGS) entry which is preliminary data.</text>
</comment>
<feature type="transmembrane region" description="Helical" evidence="1">
    <location>
        <begin position="65"/>
        <end position="86"/>
    </location>
</feature>
<keyword evidence="1" id="KW-1133">Transmembrane helix</keyword>
<proteinExistence type="predicted"/>
<gene>
    <name evidence="2" type="ORF">SteCoe_17459</name>
</gene>
<dbReference type="EMBL" id="MPUH01000359">
    <property type="protein sequence ID" value="OMJ81972.1"/>
    <property type="molecule type" value="Genomic_DNA"/>
</dbReference>
<keyword evidence="3" id="KW-1185">Reference proteome</keyword>
<feature type="transmembrane region" description="Helical" evidence="1">
    <location>
        <begin position="146"/>
        <end position="172"/>
    </location>
</feature>
<evidence type="ECO:0000313" key="2">
    <source>
        <dbReference type="EMBL" id="OMJ81972.1"/>
    </source>
</evidence>
<evidence type="ECO:0000256" key="1">
    <source>
        <dbReference type="SAM" id="Phobius"/>
    </source>
</evidence>
<dbReference type="AlphaFoldDB" id="A0A1R2BYV1"/>
<accession>A0A1R2BYV1</accession>
<sequence>MECFLCCFCLADSCIICALTANSNDSLRRFWIGVWILVNISLFLSDSFNFWTVAEFLSTLIFSKLAWYIFWFTQIAMPIYITVSVTNHTFNKYAQNNFVSLFVFQCFSMLYTYSFYNGGYESIIFISPVIYGIIYTLVCPDFIKDFFSLVCVWFICLALDTFSNFISLWYIVHLFFAYIVFPIIEYPVIIGLLSAFVCGIESLINKIEKDYYTMHTRGKNKKQIIYFILKELLHLILLGGSLVGVYFSESIIVYIHGYCPIIISIFTMIGYSYPFALGLAYPKKVFNDTSPRNKLKVLNLISIATVLISIKVIFLK</sequence>
<dbReference type="Proteomes" id="UP000187209">
    <property type="component" value="Unassembled WGS sequence"/>
</dbReference>
<feature type="transmembrane region" description="Helical" evidence="1">
    <location>
        <begin position="178"/>
        <end position="204"/>
    </location>
</feature>
<keyword evidence="1" id="KW-0812">Transmembrane</keyword>